<gene>
    <name evidence="2" type="ORF">CMMCAS07_18835</name>
</gene>
<feature type="region of interest" description="Disordered" evidence="1">
    <location>
        <begin position="80"/>
        <end position="101"/>
    </location>
</feature>
<dbReference type="Proteomes" id="UP000195062">
    <property type="component" value="Unassembled WGS sequence"/>
</dbReference>
<protein>
    <submittedName>
        <fullName evidence="2">Uncharacterized protein</fullName>
    </submittedName>
</protein>
<accession>A0A251XET1</accession>
<proteinExistence type="predicted"/>
<organism evidence="2 3">
    <name type="scientific">Clavibacter michiganensis subsp. michiganensis</name>
    <dbReference type="NCBI Taxonomy" id="33013"/>
    <lineage>
        <taxon>Bacteria</taxon>
        <taxon>Bacillati</taxon>
        <taxon>Actinomycetota</taxon>
        <taxon>Actinomycetes</taxon>
        <taxon>Micrococcales</taxon>
        <taxon>Microbacteriaceae</taxon>
        <taxon>Clavibacter</taxon>
    </lineage>
</organism>
<feature type="region of interest" description="Disordered" evidence="1">
    <location>
        <begin position="18"/>
        <end position="51"/>
    </location>
</feature>
<dbReference type="AlphaFoldDB" id="A0A251XET1"/>
<evidence type="ECO:0000313" key="2">
    <source>
        <dbReference type="EMBL" id="OUE00459.1"/>
    </source>
</evidence>
<comment type="caution">
    <text evidence="2">The sequence shown here is derived from an EMBL/GenBank/DDBJ whole genome shotgun (WGS) entry which is preliminary data.</text>
</comment>
<feature type="compositionally biased region" description="Gly residues" evidence="1">
    <location>
        <begin position="92"/>
        <end position="101"/>
    </location>
</feature>
<evidence type="ECO:0000256" key="1">
    <source>
        <dbReference type="SAM" id="MobiDB-lite"/>
    </source>
</evidence>
<sequence>MLLMAMASSAMEMRSPAVSSMSSSRGAGMGVTSWARSRSSSVESPMAETATTTSLPALRVATMRFATRLMLSASATDDPPNFCTMRLTGDSWGSGGRGRPG</sequence>
<keyword evidence="3" id="KW-1185">Reference proteome</keyword>
<evidence type="ECO:0000313" key="3">
    <source>
        <dbReference type="Proteomes" id="UP000195062"/>
    </source>
</evidence>
<reference evidence="2 3" key="1">
    <citation type="submission" date="2016-08" db="EMBL/GenBank/DDBJ databases">
        <title>Genome sequence of Clavibacter michiganensis subsp. michiganensis strain CASJ007.</title>
        <authorList>
            <person name="Thapa S.P."/>
            <person name="Coaker G."/>
        </authorList>
    </citation>
    <scope>NUCLEOTIDE SEQUENCE [LARGE SCALE GENOMIC DNA]</scope>
    <source>
        <strain evidence="2">CASJ007</strain>
    </source>
</reference>
<dbReference type="EMBL" id="MDHH01000008">
    <property type="protein sequence ID" value="OUE00459.1"/>
    <property type="molecule type" value="Genomic_DNA"/>
</dbReference>
<name>A0A251XET1_CLAMM</name>